<dbReference type="EMBL" id="JAAAJA010001073">
    <property type="protein sequence ID" value="KAG0248185.1"/>
    <property type="molecule type" value="Genomic_DNA"/>
</dbReference>
<dbReference type="GO" id="GO:0071949">
    <property type="term" value="F:FAD binding"/>
    <property type="evidence" value="ECO:0007669"/>
    <property type="project" value="InterPro"/>
</dbReference>
<dbReference type="Gene3D" id="3.50.50.60">
    <property type="entry name" value="FAD/NAD(P)-binding domain"/>
    <property type="match status" value="1"/>
</dbReference>
<proteinExistence type="inferred from homology"/>
<organism evidence="7 8">
    <name type="scientific">Mortierella polycephala</name>
    <dbReference type="NCBI Taxonomy" id="41804"/>
    <lineage>
        <taxon>Eukaryota</taxon>
        <taxon>Fungi</taxon>
        <taxon>Fungi incertae sedis</taxon>
        <taxon>Mucoromycota</taxon>
        <taxon>Mortierellomycotina</taxon>
        <taxon>Mortierellomycetes</taxon>
        <taxon>Mortierellales</taxon>
        <taxon>Mortierellaceae</taxon>
        <taxon>Mortierella</taxon>
    </lineage>
</organism>
<comment type="caution">
    <text evidence="7">The sequence shown here is derived from an EMBL/GenBank/DDBJ whole genome shotgun (WGS) entry which is preliminary data.</text>
</comment>
<dbReference type="PANTHER" id="PTHR47356:SF2">
    <property type="entry name" value="FAD-BINDING DOMAIN-CONTAINING PROTEIN-RELATED"/>
    <property type="match status" value="1"/>
</dbReference>
<keyword evidence="3" id="KW-0274">FAD</keyword>
<sequence length="483" mass="53764">MAASDIYPSSNATTDSFSTHRTFSSSGALPYSTHHEEPTFKIVIVGAGIGGLMLGHCLERAGIDYVILERHQKQQFTQNIVQLTSKTLHALEQLGLLDEIMRISKPMSFINLRKQNMSFIGRLDFRYTKERYGYYAHIVKRAELCKILASRMRQGRIEWGRYVLEVVSGNAGVQCRCTNGYVVQGDIIVGADGAYSAVRQNLYRTLKTKGNLPKADMEDLKFTQNAITGITNPVDLTQYPDVGNEFGEANIVIGKESPHTLWISAVSENRISWTVTGPLITSNGSVENVMVSEFGPEEAENACRLIKDLKVPFGGTVADLIANTPKDCLMKYLVLEKYYKTWHHGRTVLIGEACHKFPSFAGQGAEQAILDAICLVNLLTKIQAPYLLRDINAAFESYHEQRQPIIETARYKGQVAALVNSQGWSAEMKRKVVFNLPVWVQAHSTDKTLVNPLLDFLPPIQSRGLKSVRSFSSSRSVHSAQSV</sequence>
<gene>
    <name evidence="7" type="ORF">BG011_000372</name>
</gene>
<evidence type="ECO:0000256" key="5">
    <source>
        <dbReference type="SAM" id="MobiDB-lite"/>
    </source>
</evidence>
<evidence type="ECO:0000313" key="8">
    <source>
        <dbReference type="Proteomes" id="UP000726737"/>
    </source>
</evidence>
<dbReference type="AlphaFoldDB" id="A0A9P6PJ35"/>
<dbReference type="Proteomes" id="UP000726737">
    <property type="component" value="Unassembled WGS sequence"/>
</dbReference>
<protein>
    <recommendedName>
        <fullName evidence="6">FAD-binding domain-containing protein</fullName>
    </recommendedName>
</protein>
<accession>A0A9P6PJ35</accession>
<evidence type="ECO:0000259" key="6">
    <source>
        <dbReference type="Pfam" id="PF01494"/>
    </source>
</evidence>
<dbReference type="InterPro" id="IPR050562">
    <property type="entry name" value="FAD_mOase_fung"/>
</dbReference>
<feature type="compositionally biased region" description="Polar residues" evidence="5">
    <location>
        <begin position="7"/>
        <end position="20"/>
    </location>
</feature>
<feature type="region of interest" description="Disordered" evidence="5">
    <location>
        <begin position="1"/>
        <end position="20"/>
    </location>
</feature>
<keyword evidence="2" id="KW-0285">Flavoprotein</keyword>
<evidence type="ECO:0000256" key="1">
    <source>
        <dbReference type="ARBA" id="ARBA00007992"/>
    </source>
</evidence>
<name>A0A9P6PJ35_9FUNG</name>
<keyword evidence="8" id="KW-1185">Reference proteome</keyword>
<dbReference type="OrthoDB" id="655030at2759"/>
<dbReference type="PANTHER" id="PTHR47356">
    <property type="entry name" value="FAD-DEPENDENT MONOOXYGENASE ASQG-RELATED"/>
    <property type="match status" value="1"/>
</dbReference>
<dbReference type="Pfam" id="PF01494">
    <property type="entry name" value="FAD_binding_3"/>
    <property type="match status" value="1"/>
</dbReference>
<dbReference type="PRINTS" id="PR00420">
    <property type="entry name" value="RNGMNOXGNASE"/>
</dbReference>
<dbReference type="SUPFAM" id="SSF51905">
    <property type="entry name" value="FAD/NAD(P)-binding domain"/>
    <property type="match status" value="1"/>
</dbReference>
<dbReference type="InterPro" id="IPR036188">
    <property type="entry name" value="FAD/NAD-bd_sf"/>
</dbReference>
<evidence type="ECO:0000256" key="3">
    <source>
        <dbReference type="ARBA" id="ARBA00022827"/>
    </source>
</evidence>
<comment type="similarity">
    <text evidence="1">Belongs to the paxM FAD-dependent monooxygenase family.</text>
</comment>
<dbReference type="GO" id="GO:0004497">
    <property type="term" value="F:monooxygenase activity"/>
    <property type="evidence" value="ECO:0007669"/>
    <property type="project" value="InterPro"/>
</dbReference>
<evidence type="ECO:0000256" key="4">
    <source>
        <dbReference type="ARBA" id="ARBA00023002"/>
    </source>
</evidence>
<dbReference type="InterPro" id="IPR002938">
    <property type="entry name" value="FAD-bd"/>
</dbReference>
<keyword evidence="4" id="KW-0560">Oxidoreductase</keyword>
<feature type="domain" description="FAD-binding" evidence="6">
    <location>
        <begin position="41"/>
        <end position="408"/>
    </location>
</feature>
<reference evidence="7" key="1">
    <citation type="journal article" date="2020" name="Fungal Divers.">
        <title>Resolving the Mortierellaceae phylogeny through synthesis of multi-gene phylogenetics and phylogenomics.</title>
        <authorList>
            <person name="Vandepol N."/>
            <person name="Liber J."/>
            <person name="Desiro A."/>
            <person name="Na H."/>
            <person name="Kennedy M."/>
            <person name="Barry K."/>
            <person name="Grigoriev I.V."/>
            <person name="Miller A.N."/>
            <person name="O'Donnell K."/>
            <person name="Stajich J.E."/>
            <person name="Bonito G."/>
        </authorList>
    </citation>
    <scope>NUCLEOTIDE SEQUENCE</scope>
    <source>
        <strain evidence="7">KOD948</strain>
    </source>
</reference>
<evidence type="ECO:0000313" key="7">
    <source>
        <dbReference type="EMBL" id="KAG0248185.1"/>
    </source>
</evidence>
<evidence type="ECO:0000256" key="2">
    <source>
        <dbReference type="ARBA" id="ARBA00022630"/>
    </source>
</evidence>